<keyword evidence="2" id="KW-0810">Translation regulation</keyword>
<proteinExistence type="inferred from homology"/>
<accession>B8GBJ0</accession>
<organism evidence="3 4">
    <name type="scientific">Chloroflexus aggregans (strain MD-66 / DSM 9485)</name>
    <dbReference type="NCBI Taxonomy" id="326427"/>
    <lineage>
        <taxon>Bacteria</taxon>
        <taxon>Bacillati</taxon>
        <taxon>Chloroflexota</taxon>
        <taxon>Chloroflexia</taxon>
        <taxon>Chloroflexales</taxon>
        <taxon>Chloroflexineae</taxon>
        <taxon>Chloroflexaceae</taxon>
        <taxon>Chloroflexus</taxon>
    </lineage>
</organism>
<keyword evidence="2" id="KW-0963">Cytoplasm</keyword>
<dbReference type="Pfam" id="PF02410">
    <property type="entry name" value="RsfS"/>
    <property type="match status" value="1"/>
</dbReference>
<gene>
    <name evidence="2" type="primary">rsfS</name>
    <name evidence="3" type="ordered locus">Cagg_1923</name>
</gene>
<comment type="similarity">
    <text evidence="1 2">Belongs to the Iojap/RsfS family.</text>
</comment>
<dbReference type="GO" id="GO:0042256">
    <property type="term" value="P:cytosolic ribosome assembly"/>
    <property type="evidence" value="ECO:0007669"/>
    <property type="project" value="UniProtKB-UniRule"/>
</dbReference>
<dbReference type="GO" id="GO:0005737">
    <property type="term" value="C:cytoplasm"/>
    <property type="evidence" value="ECO:0007669"/>
    <property type="project" value="UniProtKB-SubCell"/>
</dbReference>
<evidence type="ECO:0000256" key="1">
    <source>
        <dbReference type="ARBA" id="ARBA00010574"/>
    </source>
</evidence>
<dbReference type="KEGG" id="cag:Cagg_1923"/>
<name>B8GBJ0_CHLAD</name>
<dbReference type="InterPro" id="IPR043519">
    <property type="entry name" value="NT_sf"/>
</dbReference>
<dbReference type="HOGENOM" id="CLU_092688_2_2_0"/>
<dbReference type="SUPFAM" id="SSF81301">
    <property type="entry name" value="Nucleotidyltransferase"/>
    <property type="match status" value="1"/>
</dbReference>
<dbReference type="Proteomes" id="UP000002508">
    <property type="component" value="Chromosome"/>
</dbReference>
<comment type="subunit">
    <text evidence="2">Interacts with ribosomal protein uL14 (rplN).</text>
</comment>
<dbReference type="AlphaFoldDB" id="B8GBJ0"/>
<keyword evidence="2" id="KW-0678">Repressor</keyword>
<dbReference type="eggNOG" id="COG0799">
    <property type="taxonomic scope" value="Bacteria"/>
</dbReference>
<dbReference type="HAMAP" id="MF_01477">
    <property type="entry name" value="Iojap_RsfS"/>
    <property type="match status" value="1"/>
</dbReference>
<evidence type="ECO:0000256" key="2">
    <source>
        <dbReference type="HAMAP-Rule" id="MF_01477"/>
    </source>
</evidence>
<dbReference type="InterPro" id="IPR004394">
    <property type="entry name" value="Iojap/RsfS/C7orf30"/>
</dbReference>
<keyword evidence="4" id="KW-1185">Reference proteome</keyword>
<comment type="function">
    <text evidence="2">Functions as a ribosomal silencing factor. Interacts with ribosomal protein uL14 (rplN), blocking formation of intersubunit bridge B8. Prevents association of the 30S and 50S ribosomal subunits and the formation of functional ribosomes, thus repressing translation.</text>
</comment>
<evidence type="ECO:0000313" key="3">
    <source>
        <dbReference type="EMBL" id="ACL24818.1"/>
    </source>
</evidence>
<evidence type="ECO:0000313" key="4">
    <source>
        <dbReference type="Proteomes" id="UP000002508"/>
    </source>
</evidence>
<protein>
    <recommendedName>
        <fullName evidence="2">Ribosomal silencing factor RsfS</fullName>
    </recommendedName>
</protein>
<dbReference type="GO" id="GO:0090071">
    <property type="term" value="P:negative regulation of ribosome biogenesis"/>
    <property type="evidence" value="ECO:0007669"/>
    <property type="project" value="UniProtKB-UniRule"/>
</dbReference>
<sequence length="116" mass="13537">MTIEIAMIARRIVELVEDKQAHDIVLLDIRPQTTIADYFIICTADNDRQMRAIIDHIDEKISTEHGLNPRIEGSADTGWIVLDYRDIVVHIFSQSQREYYRLERLWSKAMPVVVVQ</sequence>
<dbReference type="EMBL" id="CP001337">
    <property type="protein sequence ID" value="ACL24818.1"/>
    <property type="molecule type" value="Genomic_DNA"/>
</dbReference>
<dbReference type="GO" id="GO:0017148">
    <property type="term" value="P:negative regulation of translation"/>
    <property type="evidence" value="ECO:0007669"/>
    <property type="project" value="UniProtKB-UniRule"/>
</dbReference>
<dbReference type="Gene3D" id="3.30.460.10">
    <property type="entry name" value="Beta Polymerase, domain 2"/>
    <property type="match status" value="1"/>
</dbReference>
<dbReference type="STRING" id="326427.Cagg_1923"/>
<dbReference type="NCBIfam" id="TIGR00090">
    <property type="entry name" value="rsfS_iojap_ybeB"/>
    <property type="match status" value="1"/>
</dbReference>
<reference evidence="3" key="1">
    <citation type="submission" date="2008-12" db="EMBL/GenBank/DDBJ databases">
        <title>Complete sequence of Chloroflexus aggregans DSM 9485.</title>
        <authorList>
            <consortium name="US DOE Joint Genome Institute"/>
            <person name="Lucas S."/>
            <person name="Copeland A."/>
            <person name="Lapidus A."/>
            <person name="Glavina del Rio T."/>
            <person name="Dalin E."/>
            <person name="Tice H."/>
            <person name="Pitluck S."/>
            <person name="Foster B."/>
            <person name="Larimer F."/>
            <person name="Land M."/>
            <person name="Hauser L."/>
            <person name="Kyrpides N."/>
            <person name="Mikhailova N."/>
            <person name="Bryant D."/>
            <person name="Richardson P."/>
        </authorList>
    </citation>
    <scope>NUCLEOTIDE SEQUENCE</scope>
    <source>
        <strain evidence="3">DSM 9485</strain>
    </source>
</reference>
<dbReference type="PANTHER" id="PTHR21043">
    <property type="entry name" value="IOJAP SUPERFAMILY ORTHOLOG"/>
    <property type="match status" value="1"/>
</dbReference>
<comment type="subcellular location">
    <subcellularLocation>
        <location evidence="2">Cytoplasm</location>
    </subcellularLocation>
</comment>
<dbReference type="RefSeq" id="WP_015940677.1">
    <property type="nucleotide sequence ID" value="NC_011831.1"/>
</dbReference>
<dbReference type="PANTHER" id="PTHR21043:SF0">
    <property type="entry name" value="MITOCHONDRIAL ASSEMBLY OF RIBOSOMAL LARGE SUBUNIT PROTEIN 1"/>
    <property type="match status" value="1"/>
</dbReference>
<dbReference type="GO" id="GO:0043023">
    <property type="term" value="F:ribosomal large subunit binding"/>
    <property type="evidence" value="ECO:0007669"/>
    <property type="project" value="TreeGrafter"/>
</dbReference>